<keyword evidence="3" id="KW-1185">Reference proteome</keyword>
<protein>
    <recommendedName>
        <fullName evidence="4">DNA cytosine methyltransferase</fullName>
    </recommendedName>
</protein>
<comment type="caution">
    <text evidence="2">The sequence shown here is derived from an EMBL/GenBank/DDBJ whole genome shotgun (WGS) entry which is preliminary data.</text>
</comment>
<dbReference type="OrthoDB" id="236500at2157"/>
<evidence type="ECO:0000313" key="2">
    <source>
        <dbReference type="EMBL" id="GCF13256.1"/>
    </source>
</evidence>
<gene>
    <name evidence="2" type="ORF">Harman_11910</name>
</gene>
<organism evidence="2 3">
    <name type="scientific">Haloarcula mannanilytica</name>
    <dbReference type="NCBI Taxonomy" id="2509225"/>
    <lineage>
        <taxon>Archaea</taxon>
        <taxon>Methanobacteriati</taxon>
        <taxon>Methanobacteriota</taxon>
        <taxon>Stenosarchaea group</taxon>
        <taxon>Halobacteria</taxon>
        <taxon>Halobacteriales</taxon>
        <taxon>Haloarculaceae</taxon>
        <taxon>Haloarcula</taxon>
    </lineage>
</organism>
<dbReference type="RefSeq" id="WP_137682882.1">
    <property type="nucleotide sequence ID" value="NZ_BIXZ01000001.1"/>
</dbReference>
<sequence>MSNGTERIAFVDIYSGPGGVGYALNAIIDEYDLPVDHIGIDITDYSDTYPGDFVQCDASSVGQVINATWYYLTEYDIVILWMSPPCLAYSTVSWSNCNQIGFDDPRDYYPTFADLNVRTVLEAIDPDEYIIENVANCEDIREPTRINGFGVGLPFDLERHFETSYPCPDRLDDGEAEAGHFTRTGDWQSKKPLARTKSVPEHWDRQEIRSAMPRELVQYLLHYCPSFPEIPLPDDVDRQQFLTESFVAVANGGNNCSSQATTDGSGGDGA</sequence>
<reference evidence="2 3" key="1">
    <citation type="submission" date="2019-02" db="EMBL/GenBank/DDBJ databases">
        <title>Haloarcula mannanilyticum sp. nov., a mannan degrading haloarchaeon isolated from commercial salt.</title>
        <authorList>
            <person name="Enomoto S."/>
            <person name="Shimane Y."/>
            <person name="Kamekura M."/>
            <person name="Ito T."/>
            <person name="Moriya O."/>
            <person name="Ihara K."/>
            <person name="Takahashi-Ando N."/>
            <person name="Fukushima Y."/>
            <person name="Yoshida Y."/>
            <person name="Usama R."/>
            <person name="Takai K."/>
            <person name="Minegishi H."/>
        </authorList>
    </citation>
    <scope>NUCLEOTIDE SEQUENCE [LARGE SCALE GENOMIC DNA]</scope>
    <source>
        <strain evidence="2 3">MD130-1</strain>
    </source>
</reference>
<evidence type="ECO:0000313" key="3">
    <source>
        <dbReference type="Proteomes" id="UP000304382"/>
    </source>
</evidence>
<proteinExistence type="predicted"/>
<feature type="region of interest" description="Disordered" evidence="1">
    <location>
        <begin position="181"/>
        <end position="201"/>
    </location>
</feature>
<evidence type="ECO:0000256" key="1">
    <source>
        <dbReference type="SAM" id="MobiDB-lite"/>
    </source>
</evidence>
<name>A0A4C2EFK8_9EURY</name>
<dbReference type="Proteomes" id="UP000304382">
    <property type="component" value="Unassembled WGS sequence"/>
</dbReference>
<dbReference type="Gene3D" id="3.40.50.150">
    <property type="entry name" value="Vaccinia Virus protein VP39"/>
    <property type="match status" value="1"/>
</dbReference>
<dbReference type="AlphaFoldDB" id="A0A4C2EFK8"/>
<dbReference type="SUPFAM" id="SSF53335">
    <property type="entry name" value="S-adenosyl-L-methionine-dependent methyltransferases"/>
    <property type="match status" value="1"/>
</dbReference>
<evidence type="ECO:0008006" key="4">
    <source>
        <dbReference type="Google" id="ProtNLM"/>
    </source>
</evidence>
<accession>A0A4C2EFK8</accession>
<dbReference type="EMBL" id="BIXZ01000001">
    <property type="protein sequence ID" value="GCF13256.1"/>
    <property type="molecule type" value="Genomic_DNA"/>
</dbReference>
<dbReference type="InterPro" id="IPR029063">
    <property type="entry name" value="SAM-dependent_MTases_sf"/>
</dbReference>